<dbReference type="Proteomes" id="UP001066276">
    <property type="component" value="Chromosome 10"/>
</dbReference>
<evidence type="ECO:0000313" key="1">
    <source>
        <dbReference type="EMBL" id="KAJ1097118.1"/>
    </source>
</evidence>
<name>A0AAV7M1L3_PLEWA</name>
<keyword evidence="2" id="KW-1185">Reference proteome</keyword>
<proteinExistence type="predicted"/>
<evidence type="ECO:0000313" key="2">
    <source>
        <dbReference type="Proteomes" id="UP001066276"/>
    </source>
</evidence>
<accession>A0AAV7M1L3</accession>
<gene>
    <name evidence="1" type="ORF">NDU88_002245</name>
</gene>
<comment type="caution">
    <text evidence="1">The sequence shown here is derived from an EMBL/GenBank/DDBJ whole genome shotgun (WGS) entry which is preliminary data.</text>
</comment>
<dbReference type="AlphaFoldDB" id="A0AAV7M1L3"/>
<sequence>MASAPKSTWSAPVPYPSRVPLGLAPLQWVVADCTSSAGLKQGGVEPSPFHDSTRAGRCSLRTLSYSAWAQELTFLLLRGNSLPPLRLSSTFQPLGFRHSCPCCAQLSIGLMKDYRGFAPEPLQSTIAILANQAMPPNKVPFF</sequence>
<reference evidence="1" key="1">
    <citation type="journal article" date="2022" name="bioRxiv">
        <title>Sequencing and chromosome-scale assembly of the giantPleurodeles waltlgenome.</title>
        <authorList>
            <person name="Brown T."/>
            <person name="Elewa A."/>
            <person name="Iarovenko S."/>
            <person name="Subramanian E."/>
            <person name="Araus A.J."/>
            <person name="Petzold A."/>
            <person name="Susuki M."/>
            <person name="Suzuki K.-i.T."/>
            <person name="Hayashi T."/>
            <person name="Toyoda A."/>
            <person name="Oliveira C."/>
            <person name="Osipova E."/>
            <person name="Leigh N.D."/>
            <person name="Simon A."/>
            <person name="Yun M.H."/>
        </authorList>
    </citation>
    <scope>NUCLEOTIDE SEQUENCE</scope>
    <source>
        <strain evidence="1">20211129_DDA</strain>
        <tissue evidence="1">Liver</tissue>
    </source>
</reference>
<protein>
    <submittedName>
        <fullName evidence="1">Uncharacterized protein</fullName>
    </submittedName>
</protein>
<organism evidence="1 2">
    <name type="scientific">Pleurodeles waltl</name>
    <name type="common">Iberian ribbed newt</name>
    <dbReference type="NCBI Taxonomy" id="8319"/>
    <lineage>
        <taxon>Eukaryota</taxon>
        <taxon>Metazoa</taxon>
        <taxon>Chordata</taxon>
        <taxon>Craniata</taxon>
        <taxon>Vertebrata</taxon>
        <taxon>Euteleostomi</taxon>
        <taxon>Amphibia</taxon>
        <taxon>Batrachia</taxon>
        <taxon>Caudata</taxon>
        <taxon>Salamandroidea</taxon>
        <taxon>Salamandridae</taxon>
        <taxon>Pleurodelinae</taxon>
        <taxon>Pleurodeles</taxon>
    </lineage>
</organism>
<dbReference type="EMBL" id="JANPWB010000014">
    <property type="protein sequence ID" value="KAJ1097118.1"/>
    <property type="molecule type" value="Genomic_DNA"/>
</dbReference>